<dbReference type="InterPro" id="IPR050545">
    <property type="entry name" value="Mycobact_MmpL"/>
</dbReference>
<dbReference type="GO" id="GO:0005886">
    <property type="term" value="C:plasma membrane"/>
    <property type="evidence" value="ECO:0007669"/>
    <property type="project" value="UniProtKB-SubCell"/>
</dbReference>
<evidence type="ECO:0000256" key="6">
    <source>
        <dbReference type="SAM" id="Phobius"/>
    </source>
</evidence>
<proteinExistence type="predicted"/>
<dbReference type="Gene3D" id="1.20.1640.10">
    <property type="entry name" value="Multidrug efflux transporter AcrB transmembrane domain"/>
    <property type="match status" value="1"/>
</dbReference>
<keyword evidence="5 6" id="KW-0472">Membrane</keyword>
<evidence type="ECO:0000256" key="3">
    <source>
        <dbReference type="ARBA" id="ARBA00022692"/>
    </source>
</evidence>
<dbReference type="Pfam" id="PF03176">
    <property type="entry name" value="MMPL"/>
    <property type="match status" value="1"/>
</dbReference>
<comment type="subcellular location">
    <subcellularLocation>
        <location evidence="1">Cell membrane</location>
        <topology evidence="1">Multi-pass membrane protein</topology>
    </subcellularLocation>
</comment>
<sequence>MIFVFASFIFAQDLIIKTMGLTLAFGVLFDAFVIRMTFIPACMMLLGRANWYLPKWLARLLPHIDIEGESIAQKEKEDYIIYSSLNVKILIPPLPLSKAGGIFFVL</sequence>
<evidence type="ECO:0000256" key="4">
    <source>
        <dbReference type="ARBA" id="ARBA00022989"/>
    </source>
</evidence>
<feature type="transmembrane region" description="Helical" evidence="6">
    <location>
        <begin position="23"/>
        <end position="46"/>
    </location>
</feature>
<evidence type="ECO:0000313" key="8">
    <source>
        <dbReference type="EMBL" id="BBP89770.1"/>
    </source>
</evidence>
<gene>
    <name evidence="8" type="ORF">BsIDN1_33880</name>
</gene>
<evidence type="ECO:0000256" key="5">
    <source>
        <dbReference type="ARBA" id="ARBA00023136"/>
    </source>
</evidence>
<reference evidence="8 9" key="1">
    <citation type="submission" date="2019-12" db="EMBL/GenBank/DDBJ databases">
        <title>Full genome sequence of a Bacillus safensis strain isolated from commercially available natto in Indonesia.</title>
        <authorList>
            <person name="Yoshida M."/>
            <person name="Uomi M."/>
            <person name="Waturangi D."/>
            <person name="Ekaputri J.J."/>
            <person name="Setiamarga D.H.E."/>
        </authorList>
    </citation>
    <scope>NUCLEOTIDE SEQUENCE [LARGE SCALE GENOMIC DNA]</scope>
    <source>
        <strain evidence="8 9">IDN1</strain>
    </source>
</reference>
<keyword evidence="3 6" id="KW-0812">Transmembrane</keyword>
<dbReference type="AlphaFoldDB" id="A0A5S9M880"/>
<keyword evidence="2" id="KW-1003">Cell membrane</keyword>
<organism evidence="8 9">
    <name type="scientific">Bacillus safensis</name>
    <dbReference type="NCBI Taxonomy" id="561879"/>
    <lineage>
        <taxon>Bacteria</taxon>
        <taxon>Bacillati</taxon>
        <taxon>Bacillota</taxon>
        <taxon>Bacilli</taxon>
        <taxon>Bacillales</taxon>
        <taxon>Bacillaceae</taxon>
        <taxon>Bacillus</taxon>
    </lineage>
</organism>
<dbReference type="PANTHER" id="PTHR33406:SF13">
    <property type="entry name" value="MEMBRANE PROTEIN YDFJ"/>
    <property type="match status" value="1"/>
</dbReference>
<accession>A0A5S9M880</accession>
<dbReference type="Proteomes" id="UP000464658">
    <property type="component" value="Chromosome"/>
</dbReference>
<feature type="domain" description="Membrane transport protein MMPL" evidence="7">
    <location>
        <begin position="2"/>
        <end position="55"/>
    </location>
</feature>
<evidence type="ECO:0000256" key="1">
    <source>
        <dbReference type="ARBA" id="ARBA00004651"/>
    </source>
</evidence>
<dbReference type="EMBL" id="AP021906">
    <property type="protein sequence ID" value="BBP89770.1"/>
    <property type="molecule type" value="Genomic_DNA"/>
</dbReference>
<dbReference type="SUPFAM" id="SSF82866">
    <property type="entry name" value="Multidrug efflux transporter AcrB transmembrane domain"/>
    <property type="match status" value="1"/>
</dbReference>
<dbReference type="InterPro" id="IPR004869">
    <property type="entry name" value="MMPL_dom"/>
</dbReference>
<dbReference type="PANTHER" id="PTHR33406">
    <property type="entry name" value="MEMBRANE PROTEIN MJ1562-RELATED"/>
    <property type="match status" value="1"/>
</dbReference>
<protein>
    <recommendedName>
        <fullName evidence="7">Membrane transport protein MMPL domain-containing protein</fullName>
    </recommendedName>
</protein>
<name>A0A5S9M880_BACIA</name>
<evidence type="ECO:0000256" key="2">
    <source>
        <dbReference type="ARBA" id="ARBA00022475"/>
    </source>
</evidence>
<keyword evidence="4 6" id="KW-1133">Transmembrane helix</keyword>
<evidence type="ECO:0000313" key="9">
    <source>
        <dbReference type="Proteomes" id="UP000464658"/>
    </source>
</evidence>
<evidence type="ECO:0000259" key="7">
    <source>
        <dbReference type="Pfam" id="PF03176"/>
    </source>
</evidence>